<dbReference type="Proteomes" id="UP000595512">
    <property type="component" value="Chromosome"/>
</dbReference>
<dbReference type="STRING" id="46224.B4102_2794"/>
<dbReference type="PATRIC" id="fig|46224.3.peg.2365"/>
<dbReference type="Proteomes" id="UP000075666">
    <property type="component" value="Unassembled WGS sequence"/>
</dbReference>
<gene>
    <name evidence="1" type="ORF">B4102_2794</name>
    <name evidence="2" type="ORF">JGZ69_17820</name>
</gene>
<organism evidence="1 3">
    <name type="scientific">Heyndrickxia sporothermodurans</name>
    <dbReference type="NCBI Taxonomy" id="46224"/>
    <lineage>
        <taxon>Bacteria</taxon>
        <taxon>Bacillati</taxon>
        <taxon>Bacillota</taxon>
        <taxon>Bacilli</taxon>
        <taxon>Bacillales</taxon>
        <taxon>Bacillaceae</taxon>
        <taxon>Heyndrickxia</taxon>
    </lineage>
</organism>
<proteinExistence type="predicted"/>
<reference evidence="1 3" key="1">
    <citation type="submission" date="2016-01" db="EMBL/GenBank/DDBJ databases">
        <title>Genome Sequences of Twelve Sporeforming Bacillus Species Isolated from Foods.</title>
        <authorList>
            <person name="Berendsen E.M."/>
            <person name="Wells-Bennik M.H."/>
            <person name="Krawcyk A.O."/>
            <person name="De Jong A."/>
            <person name="Holsappel S."/>
            <person name="Eijlander R.T."/>
            <person name="Kuipers O.P."/>
        </authorList>
    </citation>
    <scope>NUCLEOTIDE SEQUENCE [LARGE SCALE GENOMIC DNA]</scope>
    <source>
        <strain evidence="1 3">B4102</strain>
    </source>
</reference>
<dbReference type="OrthoDB" id="2655258at2"/>
<dbReference type="EMBL" id="LQYN01000031">
    <property type="protein sequence ID" value="KYD08517.1"/>
    <property type="molecule type" value="Genomic_DNA"/>
</dbReference>
<sequence length="113" mass="13247">MKRKKYKIITSIFLIGVLVFLAYINTITESEINNVHVSLPVNAIENEKTITNDLNPILEYKLVNSKKDKEEGYVVETYREYEIYKNKNGTIDKTVPTDNYNYLKYKITESDNE</sequence>
<dbReference type="GeneID" id="62498457"/>
<evidence type="ECO:0000313" key="2">
    <source>
        <dbReference type="EMBL" id="QQX24614.1"/>
    </source>
</evidence>
<evidence type="ECO:0000313" key="4">
    <source>
        <dbReference type="Proteomes" id="UP000595512"/>
    </source>
</evidence>
<dbReference type="AlphaFoldDB" id="A0A150L870"/>
<keyword evidence="3" id="KW-1185">Reference proteome</keyword>
<dbReference type="RefSeq" id="WP_066229798.1">
    <property type="nucleotide sequence ID" value="NZ_CP066701.1"/>
</dbReference>
<dbReference type="KEGG" id="hspo:JGZ69_17820"/>
<protein>
    <submittedName>
        <fullName evidence="1">Uncharacterized protein</fullName>
    </submittedName>
</protein>
<evidence type="ECO:0000313" key="1">
    <source>
        <dbReference type="EMBL" id="KYD08517.1"/>
    </source>
</evidence>
<reference evidence="2 4" key="2">
    <citation type="submission" date="2020-12" db="EMBL/GenBank/DDBJ databases">
        <title>Taxonomic evaluation of the Bacillus sporothermodurans group of bacteria based on whole genome sequences.</title>
        <authorList>
            <person name="Fiedler G."/>
            <person name="Herbstmann A.-D."/>
            <person name="Doll E."/>
            <person name="Wenning M."/>
            <person name="Brinks E."/>
            <person name="Kabisch J."/>
            <person name="Breitenwieser F."/>
            <person name="Lappann M."/>
            <person name="Boehnlein C."/>
            <person name="Franz C."/>
        </authorList>
    </citation>
    <scope>NUCLEOTIDE SEQUENCE [LARGE SCALE GENOMIC DNA]</scope>
    <source>
        <strain evidence="2 4">DSM 10599</strain>
    </source>
</reference>
<dbReference type="EMBL" id="CP066701">
    <property type="protein sequence ID" value="QQX24614.1"/>
    <property type="molecule type" value="Genomic_DNA"/>
</dbReference>
<accession>A0A150L870</accession>
<evidence type="ECO:0000313" key="3">
    <source>
        <dbReference type="Proteomes" id="UP000075666"/>
    </source>
</evidence>
<name>A0A150L870_9BACI</name>